<evidence type="ECO:0000256" key="1">
    <source>
        <dbReference type="ARBA" id="ARBA00022490"/>
    </source>
</evidence>
<dbReference type="GO" id="GO:0008270">
    <property type="term" value="F:zinc ion binding"/>
    <property type="evidence" value="ECO:0007669"/>
    <property type="project" value="UniProtKB-KW"/>
</dbReference>
<gene>
    <name evidence="9" type="ordered locus">Dret_1856</name>
</gene>
<dbReference type="Proteomes" id="UP000001052">
    <property type="component" value="Chromosome"/>
</dbReference>
<dbReference type="PROSITE" id="PS50076">
    <property type="entry name" value="DNAJ_2"/>
    <property type="match status" value="1"/>
</dbReference>
<dbReference type="GO" id="GO:0003677">
    <property type="term" value="F:DNA binding"/>
    <property type="evidence" value="ECO:0007669"/>
    <property type="project" value="UniProtKB-KW"/>
</dbReference>
<evidence type="ECO:0000256" key="2">
    <source>
        <dbReference type="ARBA" id="ARBA00022723"/>
    </source>
</evidence>
<dbReference type="CDD" id="cd06257">
    <property type="entry name" value="DnaJ"/>
    <property type="match status" value="1"/>
</dbReference>
<keyword evidence="10" id="KW-1185">Reference proteome</keyword>
<dbReference type="SUPFAM" id="SSF49493">
    <property type="entry name" value="HSP40/DnaJ peptide-binding domain"/>
    <property type="match status" value="2"/>
</dbReference>
<reference evidence="10" key="1">
    <citation type="submission" date="2009-09" db="EMBL/GenBank/DDBJ databases">
        <title>The complete chromosome of Desulfohalobium retbaense DSM 5692.</title>
        <authorList>
            <consortium name="US DOE Joint Genome Institute (JGI-PGF)"/>
            <person name="Lucas S."/>
            <person name="Copeland A."/>
            <person name="Lapidus A."/>
            <person name="Glavina del Rio T."/>
            <person name="Dalin E."/>
            <person name="Tice H."/>
            <person name="Bruce D."/>
            <person name="Goodwin L."/>
            <person name="Pitluck S."/>
            <person name="Kyrpides N."/>
            <person name="Mavromatis K."/>
            <person name="Ivanova N."/>
            <person name="Mikhailova N."/>
            <person name="Munk A.C."/>
            <person name="Brettin T."/>
            <person name="Detter J.C."/>
            <person name="Han C."/>
            <person name="Tapia R."/>
            <person name="Larimer F."/>
            <person name="Land M."/>
            <person name="Hauser L."/>
            <person name="Markowitz V."/>
            <person name="Cheng J.-F."/>
            <person name="Hugenholtz P."/>
            <person name="Woyke T."/>
            <person name="Wu D."/>
            <person name="Spring S."/>
            <person name="Klenk H.-P."/>
            <person name="Eisen J.A."/>
        </authorList>
    </citation>
    <scope>NUCLEOTIDE SEQUENCE [LARGE SCALE GENOMIC DNA]</scope>
    <source>
        <strain evidence="10">DSM 5692</strain>
    </source>
</reference>
<dbReference type="GO" id="GO:0005737">
    <property type="term" value="C:cytoplasm"/>
    <property type="evidence" value="ECO:0007669"/>
    <property type="project" value="TreeGrafter"/>
</dbReference>
<keyword evidence="3" id="KW-0677">Repeat</keyword>
<dbReference type="InterPro" id="IPR001623">
    <property type="entry name" value="DnaJ_domain"/>
</dbReference>
<dbReference type="GO" id="GO:0042026">
    <property type="term" value="P:protein refolding"/>
    <property type="evidence" value="ECO:0007669"/>
    <property type="project" value="TreeGrafter"/>
</dbReference>
<dbReference type="FunFam" id="2.60.260.20:FF:000008">
    <property type="entry name" value="Curved DNA-binding protein"/>
    <property type="match status" value="1"/>
</dbReference>
<dbReference type="EMBL" id="CP001734">
    <property type="protein sequence ID" value="ACV69140.1"/>
    <property type="molecule type" value="Genomic_DNA"/>
</dbReference>
<name>C8X3Z3_DESRD</name>
<dbReference type="FunFam" id="2.60.260.20:FF:000005">
    <property type="entry name" value="Chaperone protein dnaJ 1, mitochondrial"/>
    <property type="match status" value="1"/>
</dbReference>
<dbReference type="InterPro" id="IPR036869">
    <property type="entry name" value="J_dom_sf"/>
</dbReference>
<dbReference type="PANTHER" id="PTHR43096:SF52">
    <property type="entry name" value="DNAJ HOMOLOG 1, MITOCHONDRIAL-RELATED"/>
    <property type="match status" value="1"/>
</dbReference>
<dbReference type="KEGG" id="drt:Dret_1856"/>
<dbReference type="CDD" id="cd10747">
    <property type="entry name" value="DnaJ_C"/>
    <property type="match status" value="1"/>
</dbReference>
<dbReference type="SMART" id="SM00271">
    <property type="entry name" value="DnaJ"/>
    <property type="match status" value="1"/>
</dbReference>
<keyword evidence="2" id="KW-0479">Metal-binding</keyword>
<dbReference type="STRING" id="485915.Dret_1856"/>
<dbReference type="HOGENOM" id="CLU_017633_0_0_7"/>
<dbReference type="InterPro" id="IPR018253">
    <property type="entry name" value="DnaJ_domain_CS"/>
</dbReference>
<evidence type="ECO:0000256" key="5">
    <source>
        <dbReference type="ARBA" id="ARBA00022833"/>
    </source>
</evidence>
<evidence type="ECO:0000256" key="4">
    <source>
        <dbReference type="ARBA" id="ARBA00022771"/>
    </source>
</evidence>
<dbReference type="OrthoDB" id="9779889at2"/>
<evidence type="ECO:0000313" key="9">
    <source>
        <dbReference type="EMBL" id="ACV69140.1"/>
    </source>
</evidence>
<accession>C8X3Z3</accession>
<dbReference type="Gene3D" id="2.60.260.20">
    <property type="entry name" value="Urease metallochaperone UreE, N-terminal domain"/>
    <property type="match status" value="2"/>
</dbReference>
<dbReference type="InterPro" id="IPR002939">
    <property type="entry name" value="DnaJ_C"/>
</dbReference>
<dbReference type="PANTHER" id="PTHR43096">
    <property type="entry name" value="DNAJ HOMOLOG 1, MITOCHONDRIAL-RELATED"/>
    <property type="match status" value="1"/>
</dbReference>
<keyword evidence="1" id="KW-0963">Cytoplasm</keyword>
<keyword evidence="6" id="KW-0238">DNA-binding</keyword>
<sequence length="328" mass="35961">MQYKDYYDVLGVDRNASQDEINKAFKKLARKYHPDLNPDDQEAERKFKEANEAYEVLKDPEKRKRYDHLGANWEHGQDFDPPPGYENMHFNFGGGQAGAGGFSDFFETIFGDMFGGRANFQGGGGFSGGQFGGAQFGGRGFQQKGQDAEATLDLNLEDAYAGGQKTVTLQEQVPGPDGRVRVQPKTLQVNIPAGVKDGARIRLSGQGHPGPGGGPNGDLFLKVHLRPHHQFKVEGSTIIYDLPLAPWEAALGAKVRVPTLEGQVEMHIPAGVGSGQKLRLRGRGLGRGQKKGDQMVRVMIKVPKQVSEEEKALWEQLATQSSFNPRNS</sequence>
<keyword evidence="5" id="KW-0862">Zinc</keyword>
<reference evidence="9 10" key="2">
    <citation type="journal article" date="2010" name="Stand. Genomic Sci.">
        <title>Complete genome sequence of Desulfohalobium retbaense type strain (HR(100)).</title>
        <authorList>
            <person name="Spring S."/>
            <person name="Nolan M."/>
            <person name="Lapidus A."/>
            <person name="Glavina Del Rio T."/>
            <person name="Copeland A."/>
            <person name="Tice H."/>
            <person name="Cheng J.F."/>
            <person name="Lucas S."/>
            <person name="Land M."/>
            <person name="Chen F."/>
            <person name="Bruce D."/>
            <person name="Goodwin L."/>
            <person name="Pitluck S."/>
            <person name="Ivanova N."/>
            <person name="Mavromatis K."/>
            <person name="Mikhailova N."/>
            <person name="Pati A."/>
            <person name="Chen A."/>
            <person name="Palaniappan K."/>
            <person name="Hauser L."/>
            <person name="Chang Y.J."/>
            <person name="Jeffries C.D."/>
            <person name="Munk C."/>
            <person name="Kiss H."/>
            <person name="Chain P."/>
            <person name="Han C."/>
            <person name="Brettin T."/>
            <person name="Detter J.C."/>
            <person name="Schuler E."/>
            <person name="Goker M."/>
            <person name="Rohde M."/>
            <person name="Bristow J."/>
            <person name="Eisen J.A."/>
            <person name="Markowitz V."/>
            <person name="Hugenholtz P."/>
            <person name="Kyrpides N.C."/>
            <person name="Klenk H.P."/>
        </authorList>
    </citation>
    <scope>NUCLEOTIDE SEQUENCE [LARGE SCALE GENOMIC DNA]</scope>
    <source>
        <strain evidence="9 10">DSM 5692</strain>
    </source>
</reference>
<evidence type="ECO:0000259" key="8">
    <source>
        <dbReference type="PROSITE" id="PS50076"/>
    </source>
</evidence>
<evidence type="ECO:0000313" key="10">
    <source>
        <dbReference type="Proteomes" id="UP000001052"/>
    </source>
</evidence>
<dbReference type="PROSITE" id="PS00636">
    <property type="entry name" value="DNAJ_1"/>
    <property type="match status" value="1"/>
</dbReference>
<evidence type="ECO:0000256" key="6">
    <source>
        <dbReference type="ARBA" id="ARBA00023125"/>
    </source>
</evidence>
<dbReference type="AlphaFoldDB" id="C8X3Z3"/>
<dbReference type="Gene3D" id="1.10.287.110">
    <property type="entry name" value="DnaJ domain"/>
    <property type="match status" value="1"/>
</dbReference>
<dbReference type="InterPro" id="IPR008971">
    <property type="entry name" value="HSP40/DnaJ_pept-bd"/>
</dbReference>
<dbReference type="RefSeq" id="WP_015752283.1">
    <property type="nucleotide sequence ID" value="NC_013223.1"/>
</dbReference>
<dbReference type="PRINTS" id="PR00625">
    <property type="entry name" value="JDOMAIN"/>
</dbReference>
<dbReference type="SUPFAM" id="SSF46565">
    <property type="entry name" value="Chaperone J-domain"/>
    <property type="match status" value="1"/>
</dbReference>
<evidence type="ECO:0000256" key="3">
    <source>
        <dbReference type="ARBA" id="ARBA00022737"/>
    </source>
</evidence>
<dbReference type="GO" id="GO:0051082">
    <property type="term" value="F:unfolded protein binding"/>
    <property type="evidence" value="ECO:0007669"/>
    <property type="project" value="InterPro"/>
</dbReference>
<feature type="domain" description="J" evidence="8">
    <location>
        <begin position="5"/>
        <end position="70"/>
    </location>
</feature>
<dbReference type="Pfam" id="PF01556">
    <property type="entry name" value="DnaJ_C"/>
    <property type="match status" value="1"/>
</dbReference>
<keyword evidence="4" id="KW-0863">Zinc-finger</keyword>
<dbReference type="eggNOG" id="COG0484">
    <property type="taxonomic scope" value="Bacteria"/>
</dbReference>
<keyword evidence="7" id="KW-0143">Chaperone</keyword>
<organism evidence="9 10">
    <name type="scientific">Desulfohalobium retbaense (strain ATCC 49708 / DSM 5692 / JCM 16813 / HR100)</name>
    <dbReference type="NCBI Taxonomy" id="485915"/>
    <lineage>
        <taxon>Bacteria</taxon>
        <taxon>Pseudomonadati</taxon>
        <taxon>Thermodesulfobacteriota</taxon>
        <taxon>Desulfovibrionia</taxon>
        <taxon>Desulfovibrionales</taxon>
        <taxon>Desulfohalobiaceae</taxon>
        <taxon>Desulfohalobium</taxon>
    </lineage>
</organism>
<proteinExistence type="predicted"/>
<protein>
    <submittedName>
        <fullName evidence="9">Chaperone DnaJ domain protein</fullName>
    </submittedName>
</protein>
<evidence type="ECO:0000256" key="7">
    <source>
        <dbReference type="ARBA" id="ARBA00023186"/>
    </source>
</evidence>
<dbReference type="Pfam" id="PF00226">
    <property type="entry name" value="DnaJ"/>
    <property type="match status" value="1"/>
</dbReference>